<proteinExistence type="predicted"/>
<organism evidence="2 3">
    <name type="scientific">Scomber scombrus</name>
    <name type="common">Atlantic mackerel</name>
    <name type="synonym">Scomber vernalis</name>
    <dbReference type="NCBI Taxonomy" id="13677"/>
    <lineage>
        <taxon>Eukaryota</taxon>
        <taxon>Metazoa</taxon>
        <taxon>Chordata</taxon>
        <taxon>Craniata</taxon>
        <taxon>Vertebrata</taxon>
        <taxon>Euteleostomi</taxon>
        <taxon>Actinopterygii</taxon>
        <taxon>Neopterygii</taxon>
        <taxon>Teleostei</taxon>
        <taxon>Neoteleostei</taxon>
        <taxon>Acanthomorphata</taxon>
        <taxon>Pelagiaria</taxon>
        <taxon>Scombriformes</taxon>
        <taxon>Scombridae</taxon>
        <taxon>Scomber</taxon>
    </lineage>
</organism>
<sequence length="135" mass="14284">MATAPPPPPPPPSTPPSSFGIQSNKNIPLPCHAAIPFSSNNSPPIQETSPPGWDTQGVAPLPPNPVQSGPQSPLSQGQEDDLSDSDEKYHPVQETNPAPQALNSLQASTVQPSAEDWVQGEVTFQMNQGEEHHEA</sequence>
<evidence type="ECO:0000313" key="2">
    <source>
        <dbReference type="EMBL" id="CAK6953464.1"/>
    </source>
</evidence>
<dbReference type="Proteomes" id="UP001314229">
    <property type="component" value="Unassembled WGS sequence"/>
</dbReference>
<dbReference type="AlphaFoldDB" id="A0AAV1N4K7"/>
<gene>
    <name evidence="2" type="ORF">FSCOSCO3_A007624</name>
</gene>
<feature type="compositionally biased region" description="Polar residues" evidence="1">
    <location>
        <begin position="37"/>
        <end position="49"/>
    </location>
</feature>
<protein>
    <submittedName>
        <fullName evidence="2">Uncharacterized protein LOC128368284 isoform X1</fullName>
    </submittedName>
</protein>
<reference evidence="2 3" key="1">
    <citation type="submission" date="2024-01" db="EMBL/GenBank/DDBJ databases">
        <authorList>
            <person name="Alioto T."/>
            <person name="Alioto T."/>
            <person name="Gomez Garrido J."/>
        </authorList>
    </citation>
    <scope>NUCLEOTIDE SEQUENCE [LARGE SCALE GENOMIC DNA]</scope>
</reference>
<comment type="caution">
    <text evidence="2">The sequence shown here is derived from an EMBL/GenBank/DDBJ whole genome shotgun (WGS) entry which is preliminary data.</text>
</comment>
<name>A0AAV1N4K7_SCOSC</name>
<evidence type="ECO:0000313" key="3">
    <source>
        <dbReference type="Proteomes" id="UP001314229"/>
    </source>
</evidence>
<evidence type="ECO:0000256" key="1">
    <source>
        <dbReference type="SAM" id="MobiDB-lite"/>
    </source>
</evidence>
<feature type="compositionally biased region" description="Polar residues" evidence="1">
    <location>
        <begin position="93"/>
        <end position="112"/>
    </location>
</feature>
<feature type="region of interest" description="Disordered" evidence="1">
    <location>
        <begin position="1"/>
        <end position="114"/>
    </location>
</feature>
<dbReference type="EMBL" id="CAWUFR010000013">
    <property type="protein sequence ID" value="CAK6953464.1"/>
    <property type="molecule type" value="Genomic_DNA"/>
</dbReference>
<accession>A0AAV1N4K7</accession>
<feature type="compositionally biased region" description="Pro residues" evidence="1">
    <location>
        <begin position="1"/>
        <end position="15"/>
    </location>
</feature>
<keyword evidence="3" id="KW-1185">Reference proteome</keyword>
<feature type="compositionally biased region" description="Low complexity" evidence="1">
    <location>
        <begin position="67"/>
        <end position="77"/>
    </location>
</feature>